<dbReference type="GO" id="GO:0000151">
    <property type="term" value="C:ubiquitin ligase complex"/>
    <property type="evidence" value="ECO:0007669"/>
    <property type="project" value="TreeGrafter"/>
</dbReference>
<evidence type="ECO:0008006" key="3">
    <source>
        <dbReference type="Google" id="ProtNLM"/>
    </source>
</evidence>
<dbReference type="RefSeq" id="XP_064663116.1">
    <property type="nucleotide sequence ID" value="XM_064798789.1"/>
</dbReference>
<dbReference type="GO" id="GO:0030332">
    <property type="term" value="F:cyclin binding"/>
    <property type="evidence" value="ECO:0007669"/>
    <property type="project" value="TreeGrafter"/>
</dbReference>
<evidence type="ECO:0000313" key="1">
    <source>
        <dbReference type="EMBL" id="KAK5174447.1"/>
    </source>
</evidence>
<accession>A0AAV9PQ54</accession>
<dbReference type="PANTHER" id="PTHR31531">
    <property type="entry name" value="E3 UBIQUITIN-PROTEIN LIGASE E3D FAMILY MEMBER"/>
    <property type="match status" value="1"/>
</dbReference>
<dbReference type="InterPro" id="IPR019193">
    <property type="entry name" value="UBQ-conj_enz_E2-bd_prot"/>
</dbReference>
<organism evidence="1 2">
    <name type="scientific">Saxophila tyrrhenica</name>
    <dbReference type="NCBI Taxonomy" id="1690608"/>
    <lineage>
        <taxon>Eukaryota</taxon>
        <taxon>Fungi</taxon>
        <taxon>Dikarya</taxon>
        <taxon>Ascomycota</taxon>
        <taxon>Pezizomycotina</taxon>
        <taxon>Dothideomycetes</taxon>
        <taxon>Dothideomycetidae</taxon>
        <taxon>Mycosphaerellales</taxon>
        <taxon>Extremaceae</taxon>
        <taxon>Saxophila</taxon>
    </lineage>
</organism>
<gene>
    <name evidence="1" type="ORF">LTR77_001527</name>
</gene>
<dbReference type="EMBL" id="JAVRRT010000002">
    <property type="protein sequence ID" value="KAK5174447.1"/>
    <property type="molecule type" value="Genomic_DNA"/>
</dbReference>
<protein>
    <recommendedName>
        <fullName evidence="3">Ubiquitin-conjugating enzyme E2C-binding protein</fullName>
    </recommendedName>
</protein>
<proteinExistence type="predicted"/>
<dbReference type="Proteomes" id="UP001337655">
    <property type="component" value="Unassembled WGS sequence"/>
</dbReference>
<dbReference type="GO" id="GO:0043161">
    <property type="term" value="P:proteasome-mediated ubiquitin-dependent protein catabolic process"/>
    <property type="evidence" value="ECO:0007669"/>
    <property type="project" value="TreeGrafter"/>
</dbReference>
<dbReference type="Pfam" id="PF09814">
    <property type="entry name" value="HECT_2"/>
    <property type="match status" value="1"/>
</dbReference>
<dbReference type="PANTHER" id="PTHR31531:SF2">
    <property type="entry name" value="E3 UBIQUITIN-PROTEIN LIGASE E3D"/>
    <property type="match status" value="1"/>
</dbReference>
<evidence type="ECO:0000313" key="2">
    <source>
        <dbReference type="Proteomes" id="UP001337655"/>
    </source>
</evidence>
<dbReference type="GeneID" id="89922875"/>
<comment type="caution">
    <text evidence="1">The sequence shown here is derived from an EMBL/GenBank/DDBJ whole genome shotgun (WGS) entry which is preliminary data.</text>
</comment>
<dbReference type="GO" id="GO:0031624">
    <property type="term" value="F:ubiquitin conjugating enzyme binding"/>
    <property type="evidence" value="ECO:0007669"/>
    <property type="project" value="TreeGrafter"/>
</dbReference>
<dbReference type="GO" id="GO:0006513">
    <property type="term" value="P:protein monoubiquitination"/>
    <property type="evidence" value="ECO:0007669"/>
    <property type="project" value="TreeGrafter"/>
</dbReference>
<reference evidence="1 2" key="1">
    <citation type="submission" date="2023-08" db="EMBL/GenBank/DDBJ databases">
        <title>Black Yeasts Isolated from many extreme environments.</title>
        <authorList>
            <person name="Coleine C."/>
            <person name="Stajich J.E."/>
            <person name="Selbmann L."/>
        </authorList>
    </citation>
    <scope>NUCLEOTIDE SEQUENCE [LARGE SCALE GENOMIC DNA]</scope>
    <source>
        <strain evidence="1 2">CCFEE 5935</strain>
    </source>
</reference>
<sequence>MDGDYQDQATMIHLYVEHLINIRTLSLQASLATVSNKETKATLSADGSLLTLTHEGQTASITLPVNLSPNRQSNVIFTIPAIPSRDLSFRIQLEEKELKPDSKGFLPNGQSDDGNVIPWTADTLTADTAIRCRMCDMPLLERGKVQTWKDLPSEGWAEMMEFWHCHKPHEPHAHENGEGEKKGYAAGSQLALEAGVGMVDPLDFLLLPVDCANVEVRASQIDSLLECTQCNSTIGHVESTTGGYRLRKLNLSVSSREHKSSVSYDKQKWLACLLLCAMDTKGVRKFIVHVGDKTMKLWLFTPDLTISSSASESPEPTRVVKVLWQELDPSEQDIPERLTAASLAEDELRVLDEEAQTLHKLLDDSAQLLPEGARKFQDWNVGLLQRFTAADIKPL</sequence>
<dbReference type="GO" id="GO:0005634">
    <property type="term" value="C:nucleus"/>
    <property type="evidence" value="ECO:0007669"/>
    <property type="project" value="TreeGrafter"/>
</dbReference>
<dbReference type="GO" id="GO:0000209">
    <property type="term" value="P:protein polyubiquitination"/>
    <property type="evidence" value="ECO:0007669"/>
    <property type="project" value="TreeGrafter"/>
</dbReference>
<dbReference type="AlphaFoldDB" id="A0AAV9PQ54"/>
<dbReference type="GO" id="GO:0061630">
    <property type="term" value="F:ubiquitin protein ligase activity"/>
    <property type="evidence" value="ECO:0007669"/>
    <property type="project" value="TreeGrafter"/>
</dbReference>
<dbReference type="GO" id="GO:0051865">
    <property type="term" value="P:protein autoubiquitination"/>
    <property type="evidence" value="ECO:0007669"/>
    <property type="project" value="TreeGrafter"/>
</dbReference>
<keyword evidence="2" id="KW-1185">Reference proteome</keyword>
<dbReference type="GO" id="GO:0005829">
    <property type="term" value="C:cytosol"/>
    <property type="evidence" value="ECO:0007669"/>
    <property type="project" value="TreeGrafter"/>
</dbReference>
<name>A0AAV9PQ54_9PEZI</name>